<comment type="similarity">
    <text evidence="4">Belongs to the class-I pyridoxal-phosphate-dependent aminotransferase family.</text>
</comment>
<evidence type="ECO:0000313" key="6">
    <source>
        <dbReference type="EMBL" id="HGS05271.1"/>
    </source>
</evidence>
<proteinExistence type="inferred from homology"/>
<evidence type="ECO:0000256" key="1">
    <source>
        <dbReference type="ARBA" id="ARBA00001933"/>
    </source>
</evidence>
<dbReference type="GO" id="GO:0008483">
    <property type="term" value="F:transaminase activity"/>
    <property type="evidence" value="ECO:0007669"/>
    <property type="project" value="UniProtKB-KW"/>
</dbReference>
<dbReference type="InterPro" id="IPR015422">
    <property type="entry name" value="PyrdxlP-dep_Trfase_small"/>
</dbReference>
<dbReference type="Gene3D" id="3.40.640.10">
    <property type="entry name" value="Type I PLP-dependent aspartate aminotransferase-like (Major domain)"/>
    <property type="match status" value="1"/>
</dbReference>
<evidence type="ECO:0000259" key="5">
    <source>
        <dbReference type="Pfam" id="PF00155"/>
    </source>
</evidence>
<dbReference type="PROSITE" id="PS00105">
    <property type="entry name" value="AA_TRANSFER_CLASS_1"/>
    <property type="match status" value="1"/>
</dbReference>
<dbReference type="Gene3D" id="3.90.1150.10">
    <property type="entry name" value="Aspartate Aminotransferase, domain 1"/>
    <property type="match status" value="1"/>
</dbReference>
<sequence>MGFFRPAERLKLIPPYLFKEIDEKKEQVRARGVDIIDLGVGDPDLPTPRFIVERMMEAVQDPGTHRYPLYSGMNDFREAVARWYKRRFDVDLDPETEVITLIGCKEGIAHLPLGANNPEDVNLMTTPAYPVYRMGTLFAGANPFMVPLLRENNFLPDLGTGTIPPIEARDAKLFFFNYPNNPTGAIADLDFFRSMLDFCREYEIVPVHDASYTELAFDGYRPPSFLQVPGAKDMGIEFHSLSKTYNMTGWRLGMAVGNREVLAALGKIKSNIDSGAFNAIQLAGIAALDSDQSCVAENCRIYQERRDVLVNGLRKLGFDVTPPKATFYVWLPVPQGFTSMRFTAHLLEQAGIVTVPGMGFGDPGEGYVRLALTVPKERLEEALTRLAKVG</sequence>
<dbReference type="Pfam" id="PF00155">
    <property type="entry name" value="Aminotran_1_2"/>
    <property type="match status" value="1"/>
</dbReference>
<dbReference type="AlphaFoldDB" id="A0A7V4G8K9"/>
<dbReference type="NCBIfam" id="NF006756">
    <property type="entry name" value="PRK09276.1"/>
    <property type="match status" value="1"/>
</dbReference>
<dbReference type="InterPro" id="IPR004838">
    <property type="entry name" value="NHTrfase_class1_PyrdxlP-BS"/>
</dbReference>
<feature type="domain" description="Aminotransferase class I/classII large" evidence="5">
    <location>
        <begin position="34"/>
        <end position="386"/>
    </location>
</feature>
<dbReference type="GO" id="GO:0030170">
    <property type="term" value="F:pyridoxal phosphate binding"/>
    <property type="evidence" value="ECO:0007669"/>
    <property type="project" value="InterPro"/>
</dbReference>
<accession>A0A7V4G8K9</accession>
<comment type="cofactor">
    <cofactor evidence="1 4">
        <name>pyridoxal 5'-phosphate</name>
        <dbReference type="ChEBI" id="CHEBI:597326"/>
    </cofactor>
</comment>
<protein>
    <recommendedName>
        <fullName evidence="4">Aminotransferase</fullName>
        <ecNumber evidence="4">2.6.1.-</ecNumber>
    </recommendedName>
</protein>
<dbReference type="PANTHER" id="PTHR42832">
    <property type="entry name" value="AMINO ACID AMINOTRANSFERASE"/>
    <property type="match status" value="1"/>
</dbReference>
<keyword evidence="3 4" id="KW-0808">Transferase</keyword>
<dbReference type="InterPro" id="IPR015421">
    <property type="entry name" value="PyrdxlP-dep_Trfase_major"/>
</dbReference>
<dbReference type="SUPFAM" id="SSF53383">
    <property type="entry name" value="PLP-dependent transferases"/>
    <property type="match status" value="1"/>
</dbReference>
<dbReference type="EC" id="2.6.1.-" evidence="4"/>
<name>A0A7V4G8K9_9BACT</name>
<dbReference type="InterPro" id="IPR015424">
    <property type="entry name" value="PyrdxlP-dep_Trfase"/>
</dbReference>
<evidence type="ECO:0000256" key="2">
    <source>
        <dbReference type="ARBA" id="ARBA00022576"/>
    </source>
</evidence>
<reference evidence="6" key="1">
    <citation type="journal article" date="2020" name="mSystems">
        <title>Genome- and Community-Level Interaction Insights into Carbon Utilization and Element Cycling Functions of Hydrothermarchaeota in Hydrothermal Sediment.</title>
        <authorList>
            <person name="Zhou Z."/>
            <person name="Liu Y."/>
            <person name="Xu W."/>
            <person name="Pan J."/>
            <person name="Luo Z.H."/>
            <person name="Li M."/>
        </authorList>
    </citation>
    <scope>NUCLEOTIDE SEQUENCE [LARGE SCALE GENOMIC DNA]</scope>
    <source>
        <strain evidence="6">SpSt-548</strain>
    </source>
</reference>
<dbReference type="CDD" id="cd00609">
    <property type="entry name" value="AAT_like"/>
    <property type="match status" value="1"/>
</dbReference>
<dbReference type="PANTHER" id="PTHR42832:SF3">
    <property type="entry name" value="L-GLUTAMINE--4-(METHYLSULFANYL)-2-OXOBUTANOATE AMINOTRANSFERASE"/>
    <property type="match status" value="1"/>
</dbReference>
<evidence type="ECO:0000256" key="4">
    <source>
        <dbReference type="RuleBase" id="RU000481"/>
    </source>
</evidence>
<organism evidence="6">
    <name type="scientific">Desulfobacca acetoxidans</name>
    <dbReference type="NCBI Taxonomy" id="60893"/>
    <lineage>
        <taxon>Bacteria</taxon>
        <taxon>Pseudomonadati</taxon>
        <taxon>Thermodesulfobacteriota</taxon>
        <taxon>Desulfobaccia</taxon>
        <taxon>Desulfobaccales</taxon>
        <taxon>Desulfobaccaceae</taxon>
        <taxon>Desulfobacca</taxon>
    </lineage>
</organism>
<evidence type="ECO:0000256" key="3">
    <source>
        <dbReference type="ARBA" id="ARBA00022679"/>
    </source>
</evidence>
<comment type="caution">
    <text evidence="6">The sequence shown here is derived from an EMBL/GenBank/DDBJ whole genome shotgun (WGS) entry which is preliminary data.</text>
</comment>
<dbReference type="InterPro" id="IPR050881">
    <property type="entry name" value="LL-DAP_aminotransferase"/>
</dbReference>
<dbReference type="EMBL" id="DSXI01000351">
    <property type="protein sequence ID" value="HGS05271.1"/>
    <property type="molecule type" value="Genomic_DNA"/>
</dbReference>
<gene>
    <name evidence="6" type="ORF">ENT08_05960</name>
</gene>
<keyword evidence="2 4" id="KW-0032">Aminotransferase</keyword>
<dbReference type="InterPro" id="IPR004839">
    <property type="entry name" value="Aminotransferase_I/II_large"/>
</dbReference>